<sequence>MANITISNILPIEAQFTEISEEELGIIMGGLADKPKIEVKVEPDGTIIITVTPQ</sequence>
<dbReference type="AlphaFoldDB" id="A0A5P8VVQ0"/>
<dbReference type="KEGG" id="nsh:GXM_01968"/>
<organism evidence="1 2">
    <name type="scientific">Nostoc sphaeroides CCNUC1</name>
    <dbReference type="NCBI Taxonomy" id="2653204"/>
    <lineage>
        <taxon>Bacteria</taxon>
        <taxon>Bacillati</taxon>
        <taxon>Cyanobacteriota</taxon>
        <taxon>Cyanophyceae</taxon>
        <taxon>Nostocales</taxon>
        <taxon>Nostocaceae</taxon>
        <taxon>Nostoc</taxon>
    </lineage>
</organism>
<dbReference type="Proteomes" id="UP000326678">
    <property type="component" value="Chromosome Gxm1"/>
</dbReference>
<reference evidence="1 2" key="1">
    <citation type="submission" date="2019-10" db="EMBL/GenBank/DDBJ databases">
        <title>Genomic and transcriptomic insights into the perfect genentic adaptation of a filamentous nitrogen-fixing cyanobacterium to rice fields.</title>
        <authorList>
            <person name="Chen Z."/>
        </authorList>
    </citation>
    <scope>NUCLEOTIDE SEQUENCE [LARGE SCALE GENOMIC DNA]</scope>
    <source>
        <strain evidence="1">CCNUC1</strain>
    </source>
</reference>
<dbReference type="RefSeq" id="WP_181985008.1">
    <property type="nucleotide sequence ID" value="NZ_CP045226.1"/>
</dbReference>
<evidence type="ECO:0000313" key="2">
    <source>
        <dbReference type="Proteomes" id="UP000326678"/>
    </source>
</evidence>
<protein>
    <submittedName>
        <fullName evidence="1">Uncharacterized protein</fullName>
    </submittedName>
</protein>
<name>A0A5P8VVQ0_9NOSO</name>
<accession>A0A5P8VVQ0</accession>
<dbReference type="EMBL" id="CP045226">
    <property type="protein sequence ID" value="QFS44493.1"/>
    <property type="molecule type" value="Genomic_DNA"/>
</dbReference>
<gene>
    <name evidence="1" type="ORF">GXM_01968</name>
</gene>
<evidence type="ECO:0000313" key="1">
    <source>
        <dbReference type="EMBL" id="QFS44493.1"/>
    </source>
</evidence>
<proteinExistence type="predicted"/>
<keyword evidence="2" id="KW-1185">Reference proteome</keyword>